<proteinExistence type="predicted"/>
<accession>A0A4C1VRR4</accession>
<feature type="compositionally biased region" description="Basic residues" evidence="1">
    <location>
        <begin position="140"/>
        <end position="152"/>
    </location>
</feature>
<gene>
    <name evidence="2" type="ORF">EVAR_32904_1</name>
</gene>
<feature type="region of interest" description="Disordered" evidence="1">
    <location>
        <begin position="210"/>
        <end position="248"/>
    </location>
</feature>
<name>A0A4C1VRR4_EUMVA</name>
<evidence type="ECO:0000256" key="1">
    <source>
        <dbReference type="SAM" id="MobiDB-lite"/>
    </source>
</evidence>
<sequence>MESAQAPLHPNVTAVRHLHIRRPTVTALRNVYAAGPYPASESEDAQFLEVGTSTRDHNPSLPTVNPNSPSRISTAASRPERENGSPQRCDRRPDDRPDFHRSTIDIDIDGTRPVNSDDRTLLYVCHQTSNNSTQPIRVVGRGRAHYGGKTKKKAEEKVEKSAIPTPAPPPPEESADPPKVTSSRAASEPVMVLRTMQPEIVTIQGLGSEMVPPPVALRRAEPQREMPPTVLTSTRPPIPTPTSHRQSR</sequence>
<feature type="region of interest" description="Disordered" evidence="1">
    <location>
        <begin position="133"/>
        <end position="191"/>
    </location>
</feature>
<keyword evidence="3" id="KW-1185">Reference proteome</keyword>
<feature type="compositionally biased region" description="Basic and acidic residues" evidence="1">
    <location>
        <begin position="78"/>
        <end position="104"/>
    </location>
</feature>
<comment type="caution">
    <text evidence="2">The sequence shown here is derived from an EMBL/GenBank/DDBJ whole genome shotgun (WGS) entry which is preliminary data.</text>
</comment>
<evidence type="ECO:0000313" key="3">
    <source>
        <dbReference type="Proteomes" id="UP000299102"/>
    </source>
</evidence>
<feature type="region of interest" description="Disordered" evidence="1">
    <location>
        <begin position="50"/>
        <end position="115"/>
    </location>
</feature>
<dbReference type="EMBL" id="BGZK01000392">
    <property type="protein sequence ID" value="GBP41082.1"/>
    <property type="molecule type" value="Genomic_DNA"/>
</dbReference>
<dbReference type="AlphaFoldDB" id="A0A4C1VRR4"/>
<feature type="compositionally biased region" description="Polar residues" evidence="1">
    <location>
        <begin position="60"/>
        <end position="76"/>
    </location>
</feature>
<protein>
    <submittedName>
        <fullName evidence="2">Uncharacterized protein</fullName>
    </submittedName>
</protein>
<evidence type="ECO:0000313" key="2">
    <source>
        <dbReference type="EMBL" id="GBP41082.1"/>
    </source>
</evidence>
<dbReference type="Proteomes" id="UP000299102">
    <property type="component" value="Unassembled WGS sequence"/>
</dbReference>
<reference evidence="2 3" key="1">
    <citation type="journal article" date="2019" name="Commun. Biol.">
        <title>The bagworm genome reveals a unique fibroin gene that provides high tensile strength.</title>
        <authorList>
            <person name="Kono N."/>
            <person name="Nakamura H."/>
            <person name="Ohtoshi R."/>
            <person name="Tomita M."/>
            <person name="Numata K."/>
            <person name="Arakawa K."/>
        </authorList>
    </citation>
    <scope>NUCLEOTIDE SEQUENCE [LARGE SCALE GENOMIC DNA]</scope>
</reference>
<organism evidence="2 3">
    <name type="scientific">Eumeta variegata</name>
    <name type="common">Bagworm moth</name>
    <name type="synonym">Eumeta japonica</name>
    <dbReference type="NCBI Taxonomy" id="151549"/>
    <lineage>
        <taxon>Eukaryota</taxon>
        <taxon>Metazoa</taxon>
        <taxon>Ecdysozoa</taxon>
        <taxon>Arthropoda</taxon>
        <taxon>Hexapoda</taxon>
        <taxon>Insecta</taxon>
        <taxon>Pterygota</taxon>
        <taxon>Neoptera</taxon>
        <taxon>Endopterygota</taxon>
        <taxon>Lepidoptera</taxon>
        <taxon>Glossata</taxon>
        <taxon>Ditrysia</taxon>
        <taxon>Tineoidea</taxon>
        <taxon>Psychidae</taxon>
        <taxon>Oiketicinae</taxon>
        <taxon>Eumeta</taxon>
    </lineage>
</organism>